<comment type="caution">
    <text evidence="2">The sequence shown here is derived from an EMBL/GenBank/DDBJ whole genome shotgun (WGS) entry which is preliminary data.</text>
</comment>
<evidence type="ECO:0000313" key="2">
    <source>
        <dbReference type="EMBL" id="HIX19200.1"/>
    </source>
</evidence>
<feature type="non-terminal residue" evidence="2">
    <location>
        <position position="1"/>
    </location>
</feature>
<dbReference type="Proteomes" id="UP000823964">
    <property type="component" value="Unassembled WGS sequence"/>
</dbReference>
<evidence type="ECO:0000313" key="3">
    <source>
        <dbReference type="Proteomes" id="UP000823964"/>
    </source>
</evidence>
<organism evidence="2 3">
    <name type="scientific">Candidatus Akkermansia intestinigallinarum</name>
    <dbReference type="NCBI Taxonomy" id="2838431"/>
    <lineage>
        <taxon>Bacteria</taxon>
        <taxon>Pseudomonadati</taxon>
        <taxon>Verrucomicrobiota</taxon>
        <taxon>Verrucomicrobiia</taxon>
        <taxon>Verrucomicrobiales</taxon>
        <taxon>Akkermansiaceae</taxon>
        <taxon>Akkermansia</taxon>
    </lineage>
</organism>
<name>A0A9D1V9Z5_9BACT</name>
<dbReference type="Gene3D" id="2.40.128.130">
    <property type="entry name" value="Autotransporter beta-domain"/>
    <property type="match status" value="1"/>
</dbReference>
<proteinExistence type="predicted"/>
<accession>A0A9D1V9Z5</accession>
<dbReference type="GO" id="GO:0019867">
    <property type="term" value="C:outer membrane"/>
    <property type="evidence" value="ECO:0007669"/>
    <property type="project" value="InterPro"/>
</dbReference>
<evidence type="ECO:0000259" key="1">
    <source>
        <dbReference type="PROSITE" id="PS51208"/>
    </source>
</evidence>
<dbReference type="InterPro" id="IPR006315">
    <property type="entry name" value="OM_autotransptr_brl_dom"/>
</dbReference>
<feature type="domain" description="Autotransporter" evidence="1">
    <location>
        <begin position="1"/>
        <end position="164"/>
    </location>
</feature>
<dbReference type="Pfam" id="PF03797">
    <property type="entry name" value="Autotransporter"/>
    <property type="match status" value="1"/>
</dbReference>
<reference evidence="2" key="1">
    <citation type="journal article" date="2021" name="PeerJ">
        <title>Extensive microbial diversity within the chicken gut microbiome revealed by metagenomics and culture.</title>
        <authorList>
            <person name="Gilroy R."/>
            <person name="Ravi A."/>
            <person name="Getino M."/>
            <person name="Pursley I."/>
            <person name="Horton D.L."/>
            <person name="Alikhan N.F."/>
            <person name="Baker D."/>
            <person name="Gharbi K."/>
            <person name="Hall N."/>
            <person name="Watson M."/>
            <person name="Adriaenssens E.M."/>
            <person name="Foster-Nyarko E."/>
            <person name="Jarju S."/>
            <person name="Secka A."/>
            <person name="Antonio M."/>
            <person name="Oren A."/>
            <person name="Chaudhuri R.R."/>
            <person name="La Ragione R."/>
            <person name="Hildebrand F."/>
            <person name="Pallen M.J."/>
        </authorList>
    </citation>
    <scope>NUCLEOTIDE SEQUENCE</scope>
    <source>
        <strain evidence="2">14975</strain>
    </source>
</reference>
<gene>
    <name evidence="2" type="ORF">H9862_01190</name>
</gene>
<dbReference type="InterPro" id="IPR036709">
    <property type="entry name" value="Autotransporte_beta_dom_sf"/>
</dbReference>
<dbReference type="NCBIfam" id="TIGR01414">
    <property type="entry name" value="autotrans_barl"/>
    <property type="match status" value="1"/>
</dbReference>
<reference evidence="2" key="2">
    <citation type="submission" date="2021-04" db="EMBL/GenBank/DDBJ databases">
        <authorList>
            <person name="Gilroy R."/>
        </authorList>
    </citation>
    <scope>NUCLEOTIDE SEQUENCE</scope>
    <source>
        <strain evidence="2">14975</strain>
    </source>
</reference>
<dbReference type="PROSITE" id="PS51208">
    <property type="entry name" value="AUTOTRANSPORTER"/>
    <property type="match status" value="1"/>
</dbReference>
<dbReference type="AlphaFoldDB" id="A0A9D1V9Z5"/>
<sequence>YGLGLMYEVGYTIPMNEEGSTCLQPIFNISYTHSTLDAYSESGSDLALRFGDQSINTLTLGVGLRAQTLIGENVYNRSSLLEGRLLATFDVGDRRSSTAAGLALLPGSAGNIHSAELSVCGFEAGVGLSVPLGQNSGNLFIDGSVELRADYHNLNATVGWRINF</sequence>
<dbReference type="EMBL" id="DXFQ01000015">
    <property type="protein sequence ID" value="HIX19200.1"/>
    <property type="molecule type" value="Genomic_DNA"/>
</dbReference>
<dbReference type="InterPro" id="IPR005546">
    <property type="entry name" value="Autotransporte_beta"/>
</dbReference>
<protein>
    <submittedName>
        <fullName evidence="2">Autotransporter outer membrane beta-barrel domain-containing protein</fullName>
    </submittedName>
</protein>
<dbReference type="SUPFAM" id="SSF103515">
    <property type="entry name" value="Autotransporter"/>
    <property type="match status" value="1"/>
</dbReference>